<sequence>MITGYKNLPKEVQKFIPDYEYLIYDISRYTDEEIKGEAQLRILLTIFRDIFIKDNKGLQESIYRAVAYLQELDDRETGIEYFETFIRYIFSARSNLTKRDVEEIIEEIEKSYPEGSEVIMTIIERYREEGLIKGMEKGIERGMEKGIELGENRKKIEVAKNLLKINLPIEQIIDVTGLTKKEMEKLIEESIN</sequence>
<evidence type="ECO:0000259" key="1">
    <source>
        <dbReference type="Pfam" id="PF04754"/>
    </source>
</evidence>
<evidence type="ECO:0000313" key="2">
    <source>
        <dbReference type="EMBL" id="MBU5436798.1"/>
    </source>
</evidence>
<dbReference type="Proteomes" id="UP000749471">
    <property type="component" value="Unassembled WGS sequence"/>
</dbReference>
<keyword evidence="3" id="KW-1185">Reference proteome</keyword>
<dbReference type="RefSeq" id="WP_216516254.1">
    <property type="nucleotide sequence ID" value="NZ_JAHLPM010000001.1"/>
</dbReference>
<dbReference type="PANTHER" id="PTHR34611">
    <property type="match status" value="1"/>
</dbReference>
<comment type="caution">
    <text evidence="2">The sequence shown here is derived from an EMBL/GenBank/DDBJ whole genome shotgun (WGS) entry which is preliminary data.</text>
</comment>
<dbReference type="InterPro" id="IPR051699">
    <property type="entry name" value="Rpn/YhgA-like_nuclease"/>
</dbReference>
<accession>A0ABS6E1M3</accession>
<dbReference type="PANTHER" id="PTHR34611:SF2">
    <property type="entry name" value="INACTIVE RECOMBINATION-PROMOTING NUCLEASE-LIKE PROTEIN RPNE-RELATED"/>
    <property type="match status" value="1"/>
</dbReference>
<feature type="domain" description="Transposase (putative) YhgA-like" evidence="1">
    <location>
        <begin position="10"/>
        <end position="74"/>
    </location>
</feature>
<reference evidence="2 3" key="1">
    <citation type="submission" date="2021-06" db="EMBL/GenBank/DDBJ databases">
        <authorList>
            <person name="Sun Q."/>
            <person name="Li D."/>
        </authorList>
    </citation>
    <scope>NUCLEOTIDE SEQUENCE [LARGE SCALE GENOMIC DNA]</scope>
    <source>
        <strain evidence="2 3">MSJ-40</strain>
    </source>
</reference>
<name>A0ABS6E1M3_9FIRM</name>
<proteinExistence type="predicted"/>
<protein>
    <submittedName>
        <fullName evidence="2">Rpn family recombination-promoting nuclease/putative transposase</fullName>
    </submittedName>
</protein>
<dbReference type="EMBL" id="JAHLPM010000001">
    <property type="protein sequence ID" value="MBU5436798.1"/>
    <property type="molecule type" value="Genomic_DNA"/>
</dbReference>
<gene>
    <name evidence="2" type="ORF">KQI42_02190</name>
</gene>
<dbReference type="InterPro" id="IPR006842">
    <property type="entry name" value="Transposase_31"/>
</dbReference>
<evidence type="ECO:0000313" key="3">
    <source>
        <dbReference type="Proteomes" id="UP000749471"/>
    </source>
</evidence>
<organism evidence="2 3">
    <name type="scientific">Tissierella simiarum</name>
    <dbReference type="NCBI Taxonomy" id="2841534"/>
    <lineage>
        <taxon>Bacteria</taxon>
        <taxon>Bacillati</taxon>
        <taxon>Bacillota</taxon>
        <taxon>Tissierellia</taxon>
        <taxon>Tissierellales</taxon>
        <taxon>Tissierellaceae</taxon>
        <taxon>Tissierella</taxon>
    </lineage>
</organism>
<dbReference type="Pfam" id="PF04754">
    <property type="entry name" value="Transposase_31"/>
    <property type="match status" value="1"/>
</dbReference>